<dbReference type="Gene3D" id="3.40.718.10">
    <property type="entry name" value="Isopropylmalate Dehydrogenase"/>
    <property type="match status" value="1"/>
</dbReference>
<keyword evidence="5" id="KW-1185">Reference proteome</keyword>
<gene>
    <name evidence="4" type="ORF">MKP09_22440</name>
</gene>
<organism evidence="4 5">
    <name type="scientific">Niabella ginsengisoli</name>
    <dbReference type="NCBI Taxonomy" id="522298"/>
    <lineage>
        <taxon>Bacteria</taxon>
        <taxon>Pseudomonadati</taxon>
        <taxon>Bacteroidota</taxon>
        <taxon>Chitinophagia</taxon>
        <taxon>Chitinophagales</taxon>
        <taxon>Chitinophagaceae</taxon>
        <taxon>Niabella</taxon>
    </lineage>
</organism>
<proteinExistence type="predicted"/>
<dbReference type="EMBL" id="JAKWBL010000004">
    <property type="protein sequence ID" value="MCH5600477.1"/>
    <property type="molecule type" value="Genomic_DNA"/>
</dbReference>
<dbReference type="PANTHER" id="PTHR30004">
    <property type="entry name" value="4-HYDROXYTHREONINE-4-PHOSPHATE DEHYDROGENASE"/>
    <property type="match status" value="1"/>
</dbReference>
<protein>
    <submittedName>
        <fullName evidence="4">4-hydroxythreonine-4-phosphate dehydrogenase PdxA</fullName>
    </submittedName>
</protein>
<sequence length="75" mass="8308">MYHDQGLIPFKSLAIGEGINYTAGLNIVRTSPDHGVAFDIAGKGVADQSSFLEAVYKCVDIINYREEYKNNRANQ</sequence>
<dbReference type="Proteomes" id="UP001202248">
    <property type="component" value="Unassembled WGS sequence"/>
</dbReference>
<name>A0ABS9SQ41_9BACT</name>
<keyword evidence="1" id="KW-0479">Metal-binding</keyword>
<dbReference type="InterPro" id="IPR005255">
    <property type="entry name" value="PdxA_fam"/>
</dbReference>
<evidence type="ECO:0000313" key="4">
    <source>
        <dbReference type="EMBL" id="MCH5600477.1"/>
    </source>
</evidence>
<dbReference type="PANTHER" id="PTHR30004:SF6">
    <property type="entry name" value="D-THREONATE 4-PHOSPHATE DEHYDROGENASE"/>
    <property type="match status" value="1"/>
</dbReference>
<evidence type="ECO:0000256" key="1">
    <source>
        <dbReference type="ARBA" id="ARBA00022723"/>
    </source>
</evidence>
<dbReference type="SUPFAM" id="SSF53659">
    <property type="entry name" value="Isocitrate/Isopropylmalate dehydrogenase-like"/>
    <property type="match status" value="1"/>
</dbReference>
<evidence type="ECO:0000256" key="2">
    <source>
        <dbReference type="ARBA" id="ARBA00023002"/>
    </source>
</evidence>
<accession>A0ABS9SQ41</accession>
<keyword evidence="2" id="KW-0560">Oxidoreductase</keyword>
<dbReference type="Pfam" id="PF04166">
    <property type="entry name" value="PdxA"/>
    <property type="match status" value="1"/>
</dbReference>
<evidence type="ECO:0000256" key="3">
    <source>
        <dbReference type="ARBA" id="ARBA00023027"/>
    </source>
</evidence>
<evidence type="ECO:0000313" key="5">
    <source>
        <dbReference type="Proteomes" id="UP001202248"/>
    </source>
</evidence>
<keyword evidence="3" id="KW-0520">NAD</keyword>
<reference evidence="4 5" key="1">
    <citation type="submission" date="2022-02" db="EMBL/GenBank/DDBJ databases">
        <authorList>
            <person name="Min J."/>
        </authorList>
    </citation>
    <scope>NUCLEOTIDE SEQUENCE [LARGE SCALE GENOMIC DNA]</scope>
    <source>
        <strain evidence="4 5">GR10-1</strain>
    </source>
</reference>
<comment type="caution">
    <text evidence="4">The sequence shown here is derived from an EMBL/GenBank/DDBJ whole genome shotgun (WGS) entry which is preliminary data.</text>
</comment>